<dbReference type="AlphaFoldDB" id="A0A806KKJ0"/>
<feature type="transmembrane region" description="Helical" evidence="1">
    <location>
        <begin position="12"/>
        <end position="29"/>
    </location>
</feature>
<sequence length="40" mass="4288">MNRIPVNVADRLISVFAGYGIALGLGFVFRKAKAPRQAGI</sequence>
<protein>
    <submittedName>
        <fullName evidence="2">Uncharacterized protein</fullName>
    </submittedName>
</protein>
<name>A0A806KKJ0_9BACT</name>
<proteinExistence type="predicted"/>
<accession>A0A806KKJ0</accession>
<dbReference type="EMBL" id="JQ844253">
    <property type="protein sequence ID" value="AGS53844.1"/>
    <property type="molecule type" value="Genomic_DNA"/>
</dbReference>
<keyword evidence="1" id="KW-1133">Transmembrane helix</keyword>
<evidence type="ECO:0000256" key="1">
    <source>
        <dbReference type="SAM" id="Phobius"/>
    </source>
</evidence>
<reference evidence="2" key="1">
    <citation type="submission" date="2012-03" db="EMBL/GenBank/DDBJ databases">
        <title>Functional metagenomics reveals considerable lignocellulase gene clusters in the gut microbiome of a wood-feeding higher termite.</title>
        <authorList>
            <person name="Liu N."/>
        </authorList>
    </citation>
    <scope>NUCLEOTIDE SEQUENCE</scope>
</reference>
<keyword evidence="1" id="KW-0472">Membrane</keyword>
<evidence type="ECO:0000313" key="2">
    <source>
        <dbReference type="EMBL" id="AGS53844.1"/>
    </source>
</evidence>
<organism evidence="2">
    <name type="scientific">uncultured bacterium contig00054</name>
    <dbReference type="NCBI Taxonomy" id="1181538"/>
    <lineage>
        <taxon>Bacteria</taxon>
        <taxon>environmental samples</taxon>
    </lineage>
</organism>
<keyword evidence="1" id="KW-0812">Transmembrane</keyword>